<proteinExistence type="inferred from homology"/>
<evidence type="ECO:0000256" key="3">
    <source>
        <dbReference type="RuleBase" id="RU000363"/>
    </source>
</evidence>
<keyword evidence="2" id="KW-0560">Oxidoreductase</keyword>
<dbReference type="Proteomes" id="UP000031982">
    <property type="component" value="Unassembled WGS sequence"/>
</dbReference>
<gene>
    <name evidence="4" type="ORF">SD77_1973</name>
</gene>
<name>A0ABR5AS59_BACBA</name>
<dbReference type="EMBL" id="JXLP01000019">
    <property type="protein sequence ID" value="KIL77013.1"/>
    <property type="molecule type" value="Genomic_DNA"/>
</dbReference>
<protein>
    <submittedName>
        <fullName evidence="4">Oxidoreductase, short chain dehydrogenase/reductase family protein</fullName>
    </submittedName>
</protein>
<evidence type="ECO:0000256" key="2">
    <source>
        <dbReference type="ARBA" id="ARBA00023002"/>
    </source>
</evidence>
<organism evidence="4 5">
    <name type="scientific">Bacillus badius</name>
    <dbReference type="NCBI Taxonomy" id="1455"/>
    <lineage>
        <taxon>Bacteria</taxon>
        <taxon>Bacillati</taxon>
        <taxon>Bacillota</taxon>
        <taxon>Bacilli</taxon>
        <taxon>Bacillales</taxon>
        <taxon>Bacillaceae</taxon>
        <taxon>Pseudobacillus</taxon>
    </lineage>
</organism>
<sequence length="225" mass="24211">MVFLKNCFITGGGSGLGKELALLYSQKGCHVLLAGRRADKLEAVKKAIEAGGGTAAIYELDVRNAAEIEQLAASFQANGQTLDLLINNAGIGIFGPFPTITPDDIEAVFSVNVCAPIMLTKAFLPLLGSRSSVVNIISTAGLRGKKHEALYCASKFALRGLTESLQKEYQESGPRFVAAYMGGMNTPFWEQSKHVKDPSVLPSPKQVAEQIVQEAEEKLEIIIER</sequence>
<dbReference type="Gene3D" id="3.40.50.720">
    <property type="entry name" value="NAD(P)-binding Rossmann-like Domain"/>
    <property type="match status" value="1"/>
</dbReference>
<dbReference type="InterPro" id="IPR020904">
    <property type="entry name" value="Sc_DH/Rdtase_CS"/>
</dbReference>
<dbReference type="PROSITE" id="PS00061">
    <property type="entry name" value="ADH_SHORT"/>
    <property type="match status" value="1"/>
</dbReference>
<dbReference type="PRINTS" id="PR00080">
    <property type="entry name" value="SDRFAMILY"/>
</dbReference>
<keyword evidence="5" id="KW-1185">Reference proteome</keyword>
<evidence type="ECO:0000313" key="5">
    <source>
        <dbReference type="Proteomes" id="UP000031982"/>
    </source>
</evidence>
<dbReference type="SUPFAM" id="SSF51735">
    <property type="entry name" value="NAD(P)-binding Rossmann-fold domains"/>
    <property type="match status" value="1"/>
</dbReference>
<dbReference type="PANTHER" id="PTHR44196">
    <property type="entry name" value="DEHYDROGENASE/REDUCTASE SDR FAMILY MEMBER 7B"/>
    <property type="match status" value="1"/>
</dbReference>
<evidence type="ECO:0000256" key="1">
    <source>
        <dbReference type="ARBA" id="ARBA00006484"/>
    </source>
</evidence>
<dbReference type="PANTHER" id="PTHR44196:SF1">
    <property type="entry name" value="DEHYDROGENASE_REDUCTASE SDR FAMILY MEMBER 7B"/>
    <property type="match status" value="1"/>
</dbReference>
<dbReference type="Pfam" id="PF00106">
    <property type="entry name" value="adh_short"/>
    <property type="match status" value="1"/>
</dbReference>
<evidence type="ECO:0000313" key="4">
    <source>
        <dbReference type="EMBL" id="KIL77013.1"/>
    </source>
</evidence>
<comment type="caution">
    <text evidence="4">The sequence shown here is derived from an EMBL/GenBank/DDBJ whole genome shotgun (WGS) entry which is preliminary data.</text>
</comment>
<dbReference type="InterPro" id="IPR002347">
    <property type="entry name" value="SDR_fam"/>
</dbReference>
<dbReference type="InterPro" id="IPR036291">
    <property type="entry name" value="NAD(P)-bd_dom_sf"/>
</dbReference>
<reference evidence="4 5" key="1">
    <citation type="submission" date="2015-01" db="EMBL/GenBank/DDBJ databases">
        <title>Genome Assembly of Bacillus badius MTCC 1458.</title>
        <authorList>
            <person name="Verma A."/>
            <person name="Khatri I."/>
            <person name="Mual P."/>
            <person name="Subramanian S."/>
            <person name="Krishnamurthi S."/>
        </authorList>
    </citation>
    <scope>NUCLEOTIDE SEQUENCE [LARGE SCALE GENOMIC DNA]</scope>
    <source>
        <strain evidence="4 5">MTCC 1458</strain>
    </source>
</reference>
<dbReference type="CDD" id="cd05233">
    <property type="entry name" value="SDR_c"/>
    <property type="match status" value="1"/>
</dbReference>
<dbReference type="PRINTS" id="PR00081">
    <property type="entry name" value="GDHRDH"/>
</dbReference>
<accession>A0ABR5AS59</accession>
<comment type="similarity">
    <text evidence="1 3">Belongs to the short-chain dehydrogenases/reductases (SDR) family.</text>
</comment>